<comment type="similarity">
    <text evidence="2">Belongs to the RLP family.</text>
</comment>
<dbReference type="FunFam" id="3.80.10.10:FF:000041">
    <property type="entry name" value="LRR receptor-like serine/threonine-protein kinase ERECTA"/>
    <property type="match status" value="1"/>
</dbReference>
<evidence type="ECO:0000256" key="8">
    <source>
        <dbReference type="ARBA" id="ARBA00023136"/>
    </source>
</evidence>
<accession>A0A8S0R218</accession>
<dbReference type="AlphaFoldDB" id="A0A8S0R218"/>
<evidence type="ECO:0000256" key="2">
    <source>
        <dbReference type="ARBA" id="ARBA00009592"/>
    </source>
</evidence>
<comment type="caution">
    <text evidence="13">The sequence shown here is derived from an EMBL/GenBank/DDBJ whole genome shotgun (WGS) entry which is preliminary data.</text>
</comment>
<dbReference type="Gramene" id="OE9A031117T1">
    <property type="protein sequence ID" value="OE9A031117C1"/>
    <property type="gene ID" value="OE9A031117"/>
</dbReference>
<evidence type="ECO:0000256" key="5">
    <source>
        <dbReference type="ARBA" id="ARBA00022729"/>
    </source>
</evidence>
<dbReference type="SUPFAM" id="SSF52058">
    <property type="entry name" value="L domain-like"/>
    <property type="match status" value="1"/>
</dbReference>
<dbReference type="FunFam" id="3.80.10.10:FF:000111">
    <property type="entry name" value="LRR receptor-like serine/threonine-protein kinase ERECTA"/>
    <property type="match status" value="1"/>
</dbReference>
<dbReference type="InterPro" id="IPR000719">
    <property type="entry name" value="Prot_kinase_dom"/>
</dbReference>
<gene>
    <name evidence="13" type="ORF">OLEA9_A031117</name>
</gene>
<dbReference type="EMBL" id="CACTIH010002055">
    <property type="protein sequence ID" value="CAA2972521.1"/>
    <property type="molecule type" value="Genomic_DNA"/>
</dbReference>
<keyword evidence="8 11" id="KW-0472">Membrane</keyword>
<feature type="domain" description="Protein kinase" evidence="12">
    <location>
        <begin position="294"/>
        <end position="358"/>
    </location>
</feature>
<dbReference type="InterPro" id="IPR011009">
    <property type="entry name" value="Kinase-like_dom_sf"/>
</dbReference>
<dbReference type="InterPro" id="IPR017441">
    <property type="entry name" value="Protein_kinase_ATP_BS"/>
</dbReference>
<dbReference type="Pfam" id="PF00560">
    <property type="entry name" value="LRR_1"/>
    <property type="match status" value="7"/>
</dbReference>
<feature type="binding site" evidence="10">
    <location>
        <position position="323"/>
    </location>
    <ligand>
        <name>ATP</name>
        <dbReference type="ChEBI" id="CHEBI:30616"/>
    </ligand>
</feature>
<dbReference type="PROSITE" id="PS50011">
    <property type="entry name" value="PROTEIN_KINASE_DOM"/>
    <property type="match status" value="1"/>
</dbReference>
<organism evidence="13 14">
    <name type="scientific">Olea europaea subsp. europaea</name>
    <dbReference type="NCBI Taxonomy" id="158383"/>
    <lineage>
        <taxon>Eukaryota</taxon>
        <taxon>Viridiplantae</taxon>
        <taxon>Streptophyta</taxon>
        <taxon>Embryophyta</taxon>
        <taxon>Tracheophyta</taxon>
        <taxon>Spermatophyta</taxon>
        <taxon>Magnoliopsida</taxon>
        <taxon>eudicotyledons</taxon>
        <taxon>Gunneridae</taxon>
        <taxon>Pentapetalae</taxon>
        <taxon>asterids</taxon>
        <taxon>lamiids</taxon>
        <taxon>Lamiales</taxon>
        <taxon>Oleaceae</taxon>
        <taxon>Oleeae</taxon>
        <taxon>Olea</taxon>
    </lineage>
</organism>
<dbReference type="OrthoDB" id="911086at2759"/>
<dbReference type="Gene3D" id="3.80.10.10">
    <property type="entry name" value="Ribonuclease Inhibitor"/>
    <property type="match status" value="1"/>
</dbReference>
<dbReference type="GO" id="GO:0016020">
    <property type="term" value="C:membrane"/>
    <property type="evidence" value="ECO:0007669"/>
    <property type="project" value="UniProtKB-SubCell"/>
</dbReference>
<proteinExistence type="inferred from homology"/>
<dbReference type="PANTHER" id="PTHR27008:SF596">
    <property type="entry name" value="OS02G0215500 PROTEIN"/>
    <property type="match status" value="1"/>
</dbReference>
<evidence type="ECO:0000256" key="9">
    <source>
        <dbReference type="ARBA" id="ARBA00023180"/>
    </source>
</evidence>
<dbReference type="InterPro" id="IPR051809">
    <property type="entry name" value="Plant_receptor-like_S/T_kinase"/>
</dbReference>
<name>A0A8S0R218_OLEEU</name>
<keyword evidence="13" id="KW-0675">Receptor</keyword>
<keyword evidence="3" id="KW-0433">Leucine-rich repeat</keyword>
<dbReference type="GO" id="GO:0004672">
    <property type="term" value="F:protein kinase activity"/>
    <property type="evidence" value="ECO:0007669"/>
    <property type="project" value="InterPro"/>
</dbReference>
<keyword evidence="14" id="KW-1185">Reference proteome</keyword>
<sequence>MQDFQVNDNKFIDFSQNRFSSKIPKSIGNLSLIVYLHLSENNLSSEIPSTLGNFKNLLELNLSYNNLSGPIAREVFSIFPLRTLDLSQNQLNGSLPAEIGNLKNLEYFNVSRNNFFGEVPNTLGSCRSLEFLTMKGNSFRGNIPSTFSSLRGLQILDLSHNNFDGQIPKYFEMFNFRALNLSFNDFDGTVPEGGVFKNATVFSVVGNSKLCGGIPDLKLPKCKAEYSKKKRLSFRFKIVISMAAVLLSVISVILVFLVLKFLRRSKRVPVSSDSLHNLLWNLSYHTLFQATNGFSAGNLLGAGSYGSVYKGTIGQEGTSVAVKVLNLSTRGALKSFIAECEALRNIRHRNLVKVLTAC</sequence>
<evidence type="ECO:0000256" key="10">
    <source>
        <dbReference type="PROSITE-ProRule" id="PRU10141"/>
    </source>
</evidence>
<evidence type="ECO:0000256" key="11">
    <source>
        <dbReference type="SAM" id="Phobius"/>
    </source>
</evidence>
<keyword evidence="9" id="KW-0325">Glycoprotein</keyword>
<evidence type="ECO:0000256" key="7">
    <source>
        <dbReference type="ARBA" id="ARBA00022989"/>
    </source>
</evidence>
<evidence type="ECO:0000313" key="14">
    <source>
        <dbReference type="Proteomes" id="UP000594638"/>
    </source>
</evidence>
<evidence type="ECO:0000313" key="13">
    <source>
        <dbReference type="EMBL" id="CAA2972521.1"/>
    </source>
</evidence>
<evidence type="ECO:0000256" key="6">
    <source>
        <dbReference type="ARBA" id="ARBA00022737"/>
    </source>
</evidence>
<evidence type="ECO:0000259" key="12">
    <source>
        <dbReference type="PROSITE" id="PS50011"/>
    </source>
</evidence>
<dbReference type="PANTHER" id="PTHR27008">
    <property type="entry name" value="OS04G0122200 PROTEIN"/>
    <property type="match status" value="1"/>
</dbReference>
<dbReference type="InterPro" id="IPR001611">
    <property type="entry name" value="Leu-rich_rpt"/>
</dbReference>
<keyword evidence="10" id="KW-0067">ATP-binding</keyword>
<dbReference type="InterPro" id="IPR001245">
    <property type="entry name" value="Ser-Thr/Tyr_kinase_cat_dom"/>
</dbReference>
<dbReference type="Proteomes" id="UP000594638">
    <property type="component" value="Unassembled WGS sequence"/>
</dbReference>
<protein>
    <submittedName>
        <fullName evidence="13">Probable LRR receptor-like serine threonine-kinase At3g47570</fullName>
    </submittedName>
</protein>
<dbReference type="SUPFAM" id="SSF56112">
    <property type="entry name" value="Protein kinase-like (PK-like)"/>
    <property type="match status" value="1"/>
</dbReference>
<dbReference type="PRINTS" id="PR00019">
    <property type="entry name" value="LEURICHRPT"/>
</dbReference>
<dbReference type="GO" id="GO:0005524">
    <property type="term" value="F:ATP binding"/>
    <property type="evidence" value="ECO:0007669"/>
    <property type="project" value="UniProtKB-UniRule"/>
</dbReference>
<keyword evidence="4 11" id="KW-0812">Transmembrane</keyword>
<reference evidence="13 14" key="1">
    <citation type="submission" date="2019-12" db="EMBL/GenBank/DDBJ databases">
        <authorList>
            <person name="Alioto T."/>
            <person name="Alioto T."/>
            <person name="Gomez Garrido J."/>
        </authorList>
    </citation>
    <scope>NUCLEOTIDE SEQUENCE [LARGE SCALE GENOMIC DNA]</scope>
</reference>
<dbReference type="Gene3D" id="3.30.200.20">
    <property type="entry name" value="Phosphorylase Kinase, domain 1"/>
    <property type="match status" value="1"/>
</dbReference>
<evidence type="ECO:0000256" key="4">
    <source>
        <dbReference type="ARBA" id="ARBA00022692"/>
    </source>
</evidence>
<keyword evidence="6" id="KW-0677">Repeat</keyword>
<comment type="subcellular location">
    <subcellularLocation>
        <location evidence="1">Membrane</location>
        <topology evidence="1">Single-pass membrane protein</topology>
    </subcellularLocation>
</comment>
<keyword evidence="10" id="KW-0547">Nucleotide-binding</keyword>
<dbReference type="Pfam" id="PF07714">
    <property type="entry name" value="PK_Tyr_Ser-Thr"/>
    <property type="match status" value="1"/>
</dbReference>
<evidence type="ECO:0000256" key="3">
    <source>
        <dbReference type="ARBA" id="ARBA00022614"/>
    </source>
</evidence>
<keyword evidence="7 11" id="KW-1133">Transmembrane helix</keyword>
<keyword evidence="5" id="KW-0732">Signal</keyword>
<dbReference type="InterPro" id="IPR032675">
    <property type="entry name" value="LRR_dom_sf"/>
</dbReference>
<feature type="transmembrane region" description="Helical" evidence="11">
    <location>
        <begin position="238"/>
        <end position="259"/>
    </location>
</feature>
<evidence type="ECO:0000256" key="1">
    <source>
        <dbReference type="ARBA" id="ARBA00004167"/>
    </source>
</evidence>
<dbReference type="PROSITE" id="PS00107">
    <property type="entry name" value="PROTEIN_KINASE_ATP"/>
    <property type="match status" value="1"/>
</dbReference>